<feature type="region of interest" description="Disordered" evidence="1">
    <location>
        <begin position="2531"/>
        <end position="2561"/>
    </location>
</feature>
<dbReference type="Proteomes" id="UP001497525">
    <property type="component" value="Unassembled WGS sequence"/>
</dbReference>
<name>A0AAV2TQ20_CALDB</name>
<feature type="compositionally biased region" description="Polar residues" evidence="1">
    <location>
        <begin position="1498"/>
        <end position="1507"/>
    </location>
</feature>
<feature type="region of interest" description="Disordered" evidence="1">
    <location>
        <begin position="2589"/>
        <end position="2623"/>
    </location>
</feature>
<reference evidence="2" key="1">
    <citation type="submission" date="2024-06" db="EMBL/GenBank/DDBJ databases">
        <authorList>
            <person name="Liu X."/>
            <person name="Lenzi L."/>
            <person name="Haldenby T S."/>
            <person name="Uol C."/>
        </authorList>
    </citation>
    <scope>NUCLEOTIDE SEQUENCE</scope>
</reference>
<gene>
    <name evidence="2" type="ORF">CDAUBV1_LOCUS12988</name>
</gene>
<feature type="region of interest" description="Disordered" evidence="1">
    <location>
        <begin position="1023"/>
        <end position="1044"/>
    </location>
</feature>
<feature type="compositionally biased region" description="Low complexity" evidence="1">
    <location>
        <begin position="1023"/>
        <end position="1036"/>
    </location>
</feature>
<organism evidence="2 3">
    <name type="scientific">Calicophoron daubneyi</name>
    <name type="common">Rumen fluke</name>
    <name type="synonym">Paramphistomum daubneyi</name>
    <dbReference type="NCBI Taxonomy" id="300641"/>
    <lineage>
        <taxon>Eukaryota</taxon>
        <taxon>Metazoa</taxon>
        <taxon>Spiralia</taxon>
        <taxon>Lophotrochozoa</taxon>
        <taxon>Platyhelminthes</taxon>
        <taxon>Trematoda</taxon>
        <taxon>Digenea</taxon>
        <taxon>Plagiorchiida</taxon>
        <taxon>Pronocephalata</taxon>
        <taxon>Paramphistomoidea</taxon>
        <taxon>Paramphistomidae</taxon>
        <taxon>Calicophoron</taxon>
    </lineage>
</organism>
<dbReference type="InterPro" id="IPR039586">
    <property type="entry name" value="CFAP46"/>
</dbReference>
<dbReference type="EMBL" id="CAXLJL010000489">
    <property type="protein sequence ID" value="CAL5138405.1"/>
    <property type="molecule type" value="Genomic_DNA"/>
</dbReference>
<feature type="region of interest" description="Disordered" evidence="1">
    <location>
        <begin position="2666"/>
        <end position="2693"/>
    </location>
</feature>
<feature type="compositionally biased region" description="Low complexity" evidence="1">
    <location>
        <begin position="2684"/>
        <end position="2693"/>
    </location>
</feature>
<dbReference type="GO" id="GO:0060294">
    <property type="term" value="P:cilium movement involved in cell motility"/>
    <property type="evidence" value="ECO:0007669"/>
    <property type="project" value="InterPro"/>
</dbReference>
<feature type="region of interest" description="Disordered" evidence="1">
    <location>
        <begin position="908"/>
        <end position="937"/>
    </location>
</feature>
<accession>A0AAV2TQ20</accession>
<feature type="compositionally biased region" description="Basic and acidic residues" evidence="1">
    <location>
        <begin position="2597"/>
        <end position="2614"/>
    </location>
</feature>
<feature type="compositionally biased region" description="Polar residues" evidence="1">
    <location>
        <begin position="917"/>
        <end position="932"/>
    </location>
</feature>
<protein>
    <submittedName>
        <fullName evidence="2">Uncharacterized protein</fullName>
    </submittedName>
</protein>
<dbReference type="GO" id="GO:0035082">
    <property type="term" value="P:axoneme assembly"/>
    <property type="evidence" value="ECO:0007669"/>
    <property type="project" value="InterPro"/>
</dbReference>
<evidence type="ECO:0000313" key="2">
    <source>
        <dbReference type="EMBL" id="CAL5138405.1"/>
    </source>
</evidence>
<evidence type="ECO:0000256" key="1">
    <source>
        <dbReference type="SAM" id="MobiDB-lite"/>
    </source>
</evidence>
<feature type="region of interest" description="Disordered" evidence="1">
    <location>
        <begin position="1367"/>
        <end position="1397"/>
    </location>
</feature>
<comment type="caution">
    <text evidence="2">The sequence shown here is derived from an EMBL/GenBank/DDBJ whole genome shotgun (WGS) entry which is preliminary data.</text>
</comment>
<dbReference type="PANTHER" id="PTHR15977:SF15">
    <property type="entry name" value="CILIA- AND FLAGELLA-ASSOCIATED PROTEIN 46"/>
    <property type="match status" value="1"/>
</dbReference>
<feature type="region of interest" description="Disordered" evidence="1">
    <location>
        <begin position="87"/>
        <end position="112"/>
    </location>
</feature>
<feature type="region of interest" description="Disordered" evidence="1">
    <location>
        <begin position="681"/>
        <end position="716"/>
    </location>
</feature>
<feature type="compositionally biased region" description="Basic and acidic residues" evidence="1">
    <location>
        <begin position="1376"/>
        <end position="1394"/>
    </location>
</feature>
<sequence length="2931" mass="323830">MGLSSVVFICTIDQQVRLFSFSRTLLFETLIQVGQRKEANQLLESLVAGPARHVPAQMVRLLVKAGGAGLATSDRYISWALGVSSTQDKDSLPVAGGPKSASSEGNKKEGNVQMSGQLAQKLVELGLLPASKIAKLIASDKEAGEHLDEIVKILKMITTREDIIGTQNSGSFGEAGGAATIQLASDEGDTHDYTPDARFQLLLTLGRVSLDRRVSSVCQVCVRAAERILGQEQLTDRISAKYSLEFLSVELKTHMESFAFDDRREQIVEALHFDDTGEFTENIIHMYNSFQLRAKLYEIPQTPEDNARQILEQIRSVNLEDFCTHKLSELFHTRVDSFATTYDDKNGAGSANQRGEFLRRLLSHAGELLAPGVFQKSLELEEAMSTEIPINRTTDRSQGVSVPCGPERLRDETVQMLADRVRLWSDCTDNVGSDQARNVISEADNRGTTKERLLLWSDLAQAARRFRLWGLCALACRFCLLYDDDTRWEEVLNKIPKAGLGQAKVPPEPAASQKTAKKNVVLVKPEVEFPMLSVLNRYHFPSSDPSSMVGFVNALRQAFRSPPILTHYELVLMKALAQTNCLYAEALCVLLRNQPYKAAIGSCVSPKKIETETPTSTGVAGAEVADRNLDRDLCEKAILENTAKFGQNPISPELYADIAIVLAHGLLQPWLPKSDLLGVRKQTSQASSNPTKQTSKPASKSPSARNKLSAGKTASSDGVASTKQAIEWLVSAASIVDLAGSQPQDDLFNSSTTPTKFEVERSPPYHISLNCRSRLIHTWLVAQQMLPGVPTCRNQFPGDQTIDPNTLTEGKPSAARTDTVNTDGTQMTRALLAVHAIWLSQQQAIMEAWPNTVAKILGHPVLPVKRTSGPNKPTALPGFKDAPSLSEAITLMKSAFLLPTLSSEVSRIGDQEKTAQKESNSGRASPELQQTYQHRRLPPLDRQTELSLWSHLAQCAIVSEQYTTAVEVTELANLENELFHEEPCSQALSLAACQLLNSRGLAVLGIAIQLRIQKGIGSKSSTAAAAAAGPPQSQSSKPKRPPNANIQVESVRTLGDDSSIYTQAGCTIESSLFAAAEEAFYKATEFAVKYKRYDATLMAAKHYWALCNCPELALASDVTNMLRKIPTVCGHVKQLLHWLSQCLDSHQKSYLNELIRDKDRNETNDGQPETEGKMETGVLRKSNENGEENSKFEVTSLFDATPVSRPTLAQFEEDLRLRVEMYTALFNVKSADGDHSGGLSLLAEAIHRFPRTKHRMPLFHLLVITKAKLGQSVVMEMQKFGNQLQAVQAEMWRELAHISLTPEDQFNAYRQAVAVLKDQDSKSLKAEILFELAQWLMVNKFEINQCLTLAEHGIDLLLDFPNHPIPEIDEPSQPAKDAHTKSERELKGKGKVTEPKVPTSVNENTCVVSSDQISSCFDVARLDSLMRGFTLMAELYKNAGEACSDPTRWKDYIILSLRCVKQIWKKPPPIVDKRGDKNQGSGRSGGGKSNLGAEPSPGRNTVRSSMESLPQNAREWAVYEVPDDVIRTWDNVYYQYESVSTHAHVPAPPPPSPQRPSAKPKSVGTNAARSVAPNLGDFVTRQINPLTIKCPFVTVSCLTNLANMLTENGLTNHALPVLVLEECLTRKFATGTSSLPTRYFASNQLVRLSLLVRQTADPTSSHSDPIVQSWLELGDRLARLSLGSLARKYLEAASRFCRGIKQQKDLLVAQSRLAIAEGQYKLARNLLGQAVILDPEDEDFWFTCFLLRLETLSNDPRLAARKFLSNAKQDGTVFANHHGIRVALEEIQQACCQLQQRCDHWAGRKGWYNLAQGLLMSIKGQIESRMDEAMYYSKILSHTSESDEEELDNPVHLLSCTEGAVRSFSEAVKFFSSVGNHRGALRLGWLPLAAYWRRTLEAQTDDLVVKLRSSIIHPAVGCPAFQMALSSARECVKQAKNLVNQVEALNSTNEIEGCSLPVHRDLAEANLNYVAIILAIMRAELAYERAKFKADQSQDPLKYAVDMYVKGGSDDGPEAVDQLANQYKLHKEAIRLWFGTMKTAFDKVTSVLSDTFLLSENLTLLKTKCLLLMGRTLMLHTFLQMPDSPDSWDSSGPRYQTQLEQFQRYLNAHFDDDQKENKPQASDPLLGSRWKTREDIIRDLKRHDATTELQAQAVVLLLTALKSSAVHGYVSLAKAATESLLQIIGGWHESAAAITQSLIYGLQSYGASCRLRTHLSLVALAHSSQSICGKNCLEEATQGTYYQTKIVLNRAEALLRQMIWLSPYSASTDETISAAWGLSSSGQTISYVDALNRALGMRSLSARGRFLTQGGLEAGPDDHSPETNPWLLKAWEMLRTCSKEWKMTDVDANVVFEPTKSLTTALNSLPDPSSQIIRGWNTLLMEHSADLSCIYCSTSEDVFTSDGRPKSTSQQPTASKTQGNADFLSDGLYDHIHKPKEQFPEWPSLAELVGKVAAACQSDLPSMEGSSRSVVGRRSLSLNSDPPRNCHKLVRRIHERAEFANGGIVLLLDSWINEMPVEAMLTNELLCKLSSDQTDSTPPESFSVTPKTPNQSGKVSQNSRRNQTAKFSCTWFARQFSIQLLVSQISGDSLDQTEDVQTERTVSRNQAKKNESRGPHLSPRHPLLRETEGKFSVNAEHQSTPGTIRVIPSAVRYIVDPFADSASLSNQVGGVSPGLEKSFQRNGSSPTSTSVPSPLGAHFQTLLRMSSSASPSLTSHWLGLTGNSNPGYAPSEDELYAILNEGASGLIAYITEGILEYFTPPHLSSLSLSKCYLVAIFDRMHTPSSLLRQGIKSTRKTLLEQELEKPLSAATLFSLAGCRSVVLPQWTGSILSVQMQMKTLFREMLNELKPLGKSILLTQFQELNRELRQQLEEMRNSPKSPLPDPLSERSCKPVEYVASENPELAIEQEQALNFPVQPFNLVLYGLPNISF</sequence>
<feature type="region of interest" description="Disordered" evidence="1">
    <location>
        <begin position="2400"/>
        <end position="2420"/>
    </location>
</feature>
<dbReference type="PANTHER" id="PTHR15977">
    <property type="entry name" value="CILIA- AND FLAGELLA-ASSOCIATED PROTEIN 46"/>
    <property type="match status" value="1"/>
</dbReference>
<feature type="region of interest" description="Disordered" evidence="1">
    <location>
        <begin position="1542"/>
        <end position="1568"/>
    </location>
</feature>
<evidence type="ECO:0000313" key="3">
    <source>
        <dbReference type="Proteomes" id="UP001497525"/>
    </source>
</evidence>
<feature type="compositionally biased region" description="Polar residues" evidence="1">
    <location>
        <begin position="2406"/>
        <end position="2420"/>
    </location>
</feature>
<feature type="region of interest" description="Disordered" evidence="1">
    <location>
        <begin position="1468"/>
        <end position="1507"/>
    </location>
</feature>
<proteinExistence type="predicted"/>